<feature type="compositionally biased region" description="Acidic residues" evidence="1">
    <location>
        <begin position="20"/>
        <end position="35"/>
    </location>
</feature>
<proteinExistence type="predicted"/>
<sequence>MRLHSFLLAGLCLLGTVVAQDEEDPPEEPEPEPEPEPPAPLPTGVDPFANATVFQPANASDQVSYGRTENLPNNTLLAAWSDFQANDTISIYRSTNNGFSWYPWGTATSDVAGRRLVQPHLLYVNETFGEEAAGTTLLAVNAVDDRSTNIELYASADQGESWDFVARIAEGGRANTTNGATPVWEPFLFLHNGRLICYYSDQRDPQHGQKLVQQTATGNFATWGPAIDVVASQVYEDRPGMATVAKLPNGQYIIVFEYAMLKNATTKTYRYPIYYKLVADPENAATQPVHELKVNTGAQPNGGPTVTYTPVGGDAGTIVVSDSDSNSVFINQAFGQGVWREVKTTAGRAYSREVRIPDNDQTKLRFIGGAEYGQETPSQILVTVMDLEKAIKVIP</sequence>
<evidence type="ECO:0000313" key="4">
    <source>
        <dbReference type="Proteomes" id="UP000481861"/>
    </source>
</evidence>
<feature type="region of interest" description="Disordered" evidence="1">
    <location>
        <begin position="20"/>
        <end position="49"/>
    </location>
</feature>
<feature type="signal peptide" evidence="2">
    <location>
        <begin position="1"/>
        <end position="19"/>
    </location>
</feature>
<evidence type="ECO:0000256" key="1">
    <source>
        <dbReference type="SAM" id="MobiDB-lite"/>
    </source>
</evidence>
<reference evidence="3 4" key="1">
    <citation type="submission" date="2020-01" db="EMBL/GenBank/DDBJ databases">
        <authorList>
            <consortium name="DOE Joint Genome Institute"/>
            <person name="Haridas S."/>
            <person name="Albert R."/>
            <person name="Binder M."/>
            <person name="Bloem J."/>
            <person name="Labutti K."/>
            <person name="Salamov A."/>
            <person name="Andreopoulos B."/>
            <person name="Baker S.E."/>
            <person name="Barry K."/>
            <person name="Bills G."/>
            <person name="Bluhm B.H."/>
            <person name="Cannon C."/>
            <person name="Castanera R."/>
            <person name="Culley D.E."/>
            <person name="Daum C."/>
            <person name="Ezra D."/>
            <person name="Gonzalez J.B."/>
            <person name="Henrissat B."/>
            <person name="Kuo A."/>
            <person name="Liang C."/>
            <person name="Lipzen A."/>
            <person name="Lutzoni F."/>
            <person name="Magnuson J."/>
            <person name="Mondo S."/>
            <person name="Nolan M."/>
            <person name="Ohm R."/>
            <person name="Pangilinan J."/>
            <person name="Park H.-J.H."/>
            <person name="Ramirez L."/>
            <person name="Alfaro M."/>
            <person name="Sun H."/>
            <person name="Tritt A."/>
            <person name="Yoshinaga Y."/>
            <person name="Zwiers L.-H.L."/>
            <person name="Turgeon B.G."/>
            <person name="Goodwin S.B."/>
            <person name="Spatafora J.W."/>
            <person name="Crous P.W."/>
            <person name="Grigoriev I.V."/>
        </authorList>
    </citation>
    <scope>NUCLEOTIDE SEQUENCE [LARGE SCALE GENOMIC DNA]</scope>
    <source>
        <strain evidence="3 4">CBS 611.86</strain>
    </source>
</reference>
<dbReference type="OrthoDB" id="2130735at2759"/>
<organism evidence="3 4">
    <name type="scientific">Massariosphaeria phaeospora</name>
    <dbReference type="NCBI Taxonomy" id="100035"/>
    <lineage>
        <taxon>Eukaryota</taxon>
        <taxon>Fungi</taxon>
        <taxon>Dikarya</taxon>
        <taxon>Ascomycota</taxon>
        <taxon>Pezizomycotina</taxon>
        <taxon>Dothideomycetes</taxon>
        <taxon>Pleosporomycetidae</taxon>
        <taxon>Pleosporales</taxon>
        <taxon>Pleosporales incertae sedis</taxon>
        <taxon>Massariosphaeria</taxon>
    </lineage>
</organism>
<comment type="caution">
    <text evidence="3">The sequence shown here is derived from an EMBL/GenBank/DDBJ whole genome shotgun (WGS) entry which is preliminary data.</text>
</comment>
<keyword evidence="4" id="KW-1185">Reference proteome</keyword>
<dbReference type="PANTHER" id="PTHR38792">
    <property type="entry name" value="BNR/ASP-BOX REPEAT DOMAIN PROTEIN (AFU_ORTHOLOGUE AFUA_7G06430)-RELATED"/>
    <property type="match status" value="1"/>
</dbReference>
<evidence type="ECO:0000313" key="3">
    <source>
        <dbReference type="EMBL" id="KAF2870023.1"/>
    </source>
</evidence>
<name>A0A7C8M9Y1_9PLEO</name>
<accession>A0A7C8M9Y1</accession>
<dbReference type="Proteomes" id="UP000481861">
    <property type="component" value="Unassembled WGS sequence"/>
</dbReference>
<feature type="chain" id="PRO_5028868532" evidence="2">
    <location>
        <begin position="20"/>
        <end position="395"/>
    </location>
</feature>
<keyword evidence="2" id="KW-0732">Signal</keyword>
<protein>
    <submittedName>
        <fullName evidence="3">Uncharacterized protein</fullName>
    </submittedName>
</protein>
<gene>
    <name evidence="3" type="ORF">BDV95DRAFT_496600</name>
</gene>
<dbReference type="SUPFAM" id="SSF50939">
    <property type="entry name" value="Sialidases"/>
    <property type="match status" value="1"/>
</dbReference>
<dbReference type="PANTHER" id="PTHR38792:SF3">
    <property type="entry name" value="BNR_ASP-BOX REPEAT DOMAIN PROTEIN (AFU_ORTHOLOGUE AFUA_7G06430)-RELATED"/>
    <property type="match status" value="1"/>
</dbReference>
<dbReference type="Gene3D" id="2.120.10.10">
    <property type="match status" value="1"/>
</dbReference>
<dbReference type="InterPro" id="IPR036278">
    <property type="entry name" value="Sialidase_sf"/>
</dbReference>
<evidence type="ECO:0000256" key="2">
    <source>
        <dbReference type="SAM" id="SignalP"/>
    </source>
</evidence>
<dbReference type="AlphaFoldDB" id="A0A7C8M9Y1"/>
<dbReference type="EMBL" id="JAADJZ010000014">
    <property type="protein sequence ID" value="KAF2870023.1"/>
    <property type="molecule type" value="Genomic_DNA"/>
</dbReference>